<keyword evidence="1" id="KW-0472">Membrane</keyword>
<sequence>MQVDIFEKVRNGEIVSTDQYQVKSIQVGTDDGQKYKIYTDLLSMLSKGYITGVPIDKGDLGPNFDQLQVTKLGSETYDFLITPMNQIGKPTLWETCLNAIVGFFVGRISWFFFVTVICILIPTLNEDAEELLRRCIDWLLTLIA</sequence>
<accession>A0A0J1GKK8</accession>
<evidence type="ECO:0000256" key="1">
    <source>
        <dbReference type="SAM" id="Phobius"/>
    </source>
</evidence>
<keyword evidence="1" id="KW-1133">Transmembrane helix</keyword>
<evidence type="ECO:0000313" key="2">
    <source>
        <dbReference type="EMBL" id="KLV00240.1"/>
    </source>
</evidence>
<dbReference type="AlphaFoldDB" id="A0A0J1GKK8"/>
<keyword evidence="3" id="KW-1185">Reference proteome</keyword>
<comment type="caution">
    <text evidence="2">The sequence shown here is derived from an EMBL/GenBank/DDBJ whole genome shotgun (WGS) entry which is preliminary data.</text>
</comment>
<keyword evidence="1" id="KW-0812">Transmembrane</keyword>
<dbReference type="RefSeq" id="WP_047875178.1">
    <property type="nucleotide sequence ID" value="NZ_BMYC01000015.1"/>
</dbReference>
<protein>
    <submittedName>
        <fullName evidence="2">Uncharacterized protein</fullName>
    </submittedName>
</protein>
<name>A0A0J1GKK8_9GAMM</name>
<reference evidence="2 3" key="1">
    <citation type="submission" date="2015-05" db="EMBL/GenBank/DDBJ databases">
        <title>Photobacterium galathea sp. nov.</title>
        <authorList>
            <person name="Machado H."/>
            <person name="Gram L."/>
        </authorList>
    </citation>
    <scope>NUCLEOTIDE SEQUENCE [LARGE SCALE GENOMIC DNA]</scope>
    <source>
        <strain evidence="2 3">DSM 25995</strain>
    </source>
</reference>
<gene>
    <name evidence="2" type="ORF">ABT58_14770</name>
</gene>
<evidence type="ECO:0000313" key="3">
    <source>
        <dbReference type="Proteomes" id="UP000036426"/>
    </source>
</evidence>
<organism evidence="2 3">
    <name type="scientific">Photobacterium aphoticum</name>
    <dbReference type="NCBI Taxonomy" id="754436"/>
    <lineage>
        <taxon>Bacteria</taxon>
        <taxon>Pseudomonadati</taxon>
        <taxon>Pseudomonadota</taxon>
        <taxon>Gammaproteobacteria</taxon>
        <taxon>Vibrionales</taxon>
        <taxon>Vibrionaceae</taxon>
        <taxon>Photobacterium</taxon>
    </lineage>
</organism>
<proteinExistence type="predicted"/>
<dbReference type="Proteomes" id="UP000036426">
    <property type="component" value="Unassembled WGS sequence"/>
</dbReference>
<dbReference type="EMBL" id="LDOV01000025">
    <property type="protein sequence ID" value="KLV00240.1"/>
    <property type="molecule type" value="Genomic_DNA"/>
</dbReference>
<dbReference type="PATRIC" id="fig|754436.4.peg.3131"/>
<feature type="transmembrane region" description="Helical" evidence="1">
    <location>
        <begin position="99"/>
        <end position="124"/>
    </location>
</feature>